<proteinExistence type="predicted"/>
<keyword evidence="9" id="KW-1185">Reference proteome</keyword>
<evidence type="ECO:0000256" key="1">
    <source>
        <dbReference type="ARBA" id="ARBA00022723"/>
    </source>
</evidence>
<keyword evidence="2" id="KW-0677">Repeat</keyword>
<dbReference type="AlphaFoldDB" id="A0A813TV27"/>
<dbReference type="Proteomes" id="UP000663828">
    <property type="component" value="Unassembled WGS sequence"/>
</dbReference>
<feature type="compositionally biased region" description="Polar residues" evidence="6">
    <location>
        <begin position="438"/>
        <end position="450"/>
    </location>
</feature>
<accession>A0A813TV27</accession>
<feature type="compositionally biased region" description="Polar residues" evidence="6">
    <location>
        <begin position="17"/>
        <end position="26"/>
    </location>
</feature>
<dbReference type="EMBL" id="CAJNOR010000140">
    <property type="protein sequence ID" value="CAF0814395.1"/>
    <property type="molecule type" value="Genomic_DNA"/>
</dbReference>
<feature type="region of interest" description="Disordered" evidence="6">
    <location>
        <begin position="398"/>
        <end position="463"/>
    </location>
</feature>
<evidence type="ECO:0000256" key="4">
    <source>
        <dbReference type="ARBA" id="ARBA00022833"/>
    </source>
</evidence>
<gene>
    <name evidence="8" type="ORF">XAT740_LOCUS3634</name>
</gene>
<evidence type="ECO:0000256" key="6">
    <source>
        <dbReference type="SAM" id="MobiDB-lite"/>
    </source>
</evidence>
<dbReference type="PANTHER" id="PTHR13555">
    <property type="entry name" value="C2H2 ZINC FINGER CGI-62-RELATED"/>
    <property type="match status" value="1"/>
</dbReference>
<evidence type="ECO:0000256" key="5">
    <source>
        <dbReference type="PROSITE-ProRule" id="PRU01371"/>
    </source>
</evidence>
<feature type="region of interest" description="Disordered" evidence="6">
    <location>
        <begin position="315"/>
        <end position="334"/>
    </location>
</feature>
<evidence type="ECO:0000313" key="8">
    <source>
        <dbReference type="EMBL" id="CAF0814395.1"/>
    </source>
</evidence>
<feature type="domain" description="C2HC/C3H-type" evidence="7">
    <location>
        <begin position="166"/>
        <end position="195"/>
    </location>
</feature>
<keyword evidence="3 5" id="KW-0863">Zinc-finger</keyword>
<keyword evidence="1" id="KW-0479">Metal-binding</keyword>
<feature type="domain" description="C2HC/C3H-type" evidence="7">
    <location>
        <begin position="262"/>
        <end position="291"/>
    </location>
</feature>
<evidence type="ECO:0000259" key="7">
    <source>
        <dbReference type="PROSITE" id="PS52027"/>
    </source>
</evidence>
<protein>
    <recommendedName>
        <fullName evidence="7">C2HC/C3H-type domain-containing protein</fullName>
    </recommendedName>
</protein>
<organism evidence="8 9">
    <name type="scientific">Adineta ricciae</name>
    <name type="common">Rotifer</name>
    <dbReference type="NCBI Taxonomy" id="249248"/>
    <lineage>
        <taxon>Eukaryota</taxon>
        <taxon>Metazoa</taxon>
        <taxon>Spiralia</taxon>
        <taxon>Gnathifera</taxon>
        <taxon>Rotifera</taxon>
        <taxon>Eurotatoria</taxon>
        <taxon>Bdelloidea</taxon>
        <taxon>Adinetida</taxon>
        <taxon>Adinetidae</taxon>
        <taxon>Adineta</taxon>
    </lineage>
</organism>
<keyword evidence="4" id="KW-0862">Zinc</keyword>
<evidence type="ECO:0000313" key="9">
    <source>
        <dbReference type="Proteomes" id="UP000663828"/>
    </source>
</evidence>
<feature type="domain" description="C2HC/C3H-type" evidence="7">
    <location>
        <begin position="94"/>
        <end position="123"/>
    </location>
</feature>
<feature type="compositionally biased region" description="Low complexity" evidence="6">
    <location>
        <begin position="53"/>
        <end position="65"/>
    </location>
</feature>
<evidence type="ECO:0000256" key="3">
    <source>
        <dbReference type="ARBA" id="ARBA00022771"/>
    </source>
</evidence>
<sequence length="463" mass="50396">MSGRSNVRPTGRPIAANNRTPVNTGNGAMGRSQPVARGPKSRYEDESPSSQVRNTGRQQQQQQRATGGGTGYGEYDYLYKNSPGGSGSPPVEPKFALCYICGRKYGTQSIDIHEPQCLEKWHYENAKLPPNLRRPVPRKPDIHIGNGGSHSLDEINNAAYEASKAQLVPCPNCGRKFASDRIQVHQRSCKPGNTAKPAAGGTPPNNGSPGRMAERSYQQTENTSYNDFDDTPIGPSARGGGGGGNYNAAFQNNAYVSNTGDRLYPCSTCNRTFAGDRIQQHEIACRKSHKQRRVFDSTKQRVGGTEAAAFYSKTRAGRGRNEPGRPQVPKSNWKQKHEDFIRAIRYAKQASVYEKSGGRLADLPPPPASLNSDYVQCPYCGRNYAPNVAERHIPKCVNIQNKPRPPPPPIANRMGSQPRPGGSGATGYVNNRVPIANYASSSGGFNNNVPSRAPNRPVRGGRY</sequence>
<dbReference type="InterPro" id="IPR026319">
    <property type="entry name" value="ZC2HC1A/B-like"/>
</dbReference>
<feature type="region of interest" description="Disordered" evidence="6">
    <location>
        <begin position="1"/>
        <end position="74"/>
    </location>
</feature>
<reference evidence="8" key="1">
    <citation type="submission" date="2021-02" db="EMBL/GenBank/DDBJ databases">
        <authorList>
            <person name="Nowell W R."/>
        </authorList>
    </citation>
    <scope>NUCLEOTIDE SEQUENCE</scope>
</reference>
<dbReference type="GO" id="GO:0008270">
    <property type="term" value="F:zinc ion binding"/>
    <property type="evidence" value="ECO:0007669"/>
    <property type="project" value="UniProtKB-KW"/>
</dbReference>
<evidence type="ECO:0000256" key="2">
    <source>
        <dbReference type="ARBA" id="ARBA00022737"/>
    </source>
</evidence>
<dbReference type="InterPro" id="IPR049899">
    <property type="entry name" value="Znf_C2HC_C3H"/>
</dbReference>
<dbReference type="PANTHER" id="PTHR13555:SF5">
    <property type="entry name" value="ZINC-FINGER OF A C2HC-TYPE"/>
    <property type="match status" value="1"/>
</dbReference>
<name>A0A813TV27_ADIRI</name>
<dbReference type="Pfam" id="PF13913">
    <property type="entry name" value="zf-C2HC_2"/>
    <property type="match status" value="4"/>
</dbReference>
<feature type="compositionally biased region" description="Polar residues" evidence="6">
    <location>
        <begin position="216"/>
        <end position="226"/>
    </location>
</feature>
<comment type="caution">
    <text evidence="8">The sequence shown here is derived from an EMBL/GenBank/DDBJ whole genome shotgun (WGS) entry which is preliminary data.</text>
</comment>
<dbReference type="FunFam" id="3.30.160.60:FF:001258">
    <property type="entry name" value="Uncharacterized protein TCIL3000_10_13860"/>
    <property type="match status" value="1"/>
</dbReference>
<feature type="region of interest" description="Disordered" evidence="6">
    <location>
        <begin position="184"/>
        <end position="240"/>
    </location>
</feature>
<feature type="domain" description="C2HC/C3H-type" evidence="7">
    <location>
        <begin position="373"/>
        <end position="402"/>
    </location>
</feature>
<dbReference type="Gene3D" id="3.30.160.60">
    <property type="entry name" value="Classic Zinc Finger"/>
    <property type="match status" value="4"/>
</dbReference>
<dbReference type="PROSITE" id="PS52027">
    <property type="entry name" value="ZF_C2HC_C3H"/>
    <property type="match status" value="4"/>
</dbReference>